<proteinExistence type="predicted"/>
<protein>
    <recommendedName>
        <fullName evidence="2">DUF397 domain-containing protein</fullName>
    </recommendedName>
</protein>
<dbReference type="InterPro" id="IPR007278">
    <property type="entry name" value="DUF397"/>
</dbReference>
<gene>
    <name evidence="4" type="ORF">F4557_007346</name>
    <name evidence="3" type="ORF">GCM10009546_13820</name>
</gene>
<reference evidence="4 5" key="2">
    <citation type="submission" date="2020-08" db="EMBL/GenBank/DDBJ databases">
        <title>Sequencing the genomes of 1000 actinobacteria strains.</title>
        <authorList>
            <person name="Klenk H.-P."/>
        </authorList>
    </citation>
    <scope>NUCLEOTIDE SEQUENCE [LARGE SCALE GENOMIC DNA]</scope>
    <source>
        <strain evidence="4 5">DSM 44772</strain>
    </source>
</reference>
<sequence>MKTTWRKSSHSGTQGGSDCVEVGRFPDSIAIRDSKNPDGPELRVTRETFRTLMAGLKR</sequence>
<evidence type="ECO:0000313" key="4">
    <source>
        <dbReference type="EMBL" id="MBB4778928.1"/>
    </source>
</evidence>
<reference evidence="3" key="3">
    <citation type="submission" date="2023-12" db="EMBL/GenBank/DDBJ databases">
        <authorList>
            <person name="Sun Q."/>
            <person name="Inoue M."/>
        </authorList>
    </citation>
    <scope>NUCLEOTIDE SEQUENCE</scope>
    <source>
        <strain evidence="3">JCM 10667</strain>
    </source>
</reference>
<evidence type="ECO:0000259" key="2">
    <source>
        <dbReference type="Pfam" id="PF04149"/>
    </source>
</evidence>
<keyword evidence="6" id="KW-1185">Reference proteome</keyword>
<dbReference type="AlphaFoldDB" id="A0A7W7N1F7"/>
<feature type="region of interest" description="Disordered" evidence="1">
    <location>
        <begin position="1"/>
        <end position="21"/>
    </location>
</feature>
<evidence type="ECO:0000256" key="1">
    <source>
        <dbReference type="SAM" id="MobiDB-lite"/>
    </source>
</evidence>
<accession>A0A7W7N1F7</accession>
<feature type="domain" description="DUF397" evidence="2">
    <location>
        <begin position="4"/>
        <end position="57"/>
    </location>
</feature>
<comment type="caution">
    <text evidence="4">The sequence shown here is derived from an EMBL/GenBank/DDBJ whole genome shotgun (WGS) entry which is preliminary data.</text>
</comment>
<dbReference type="Proteomes" id="UP001501427">
    <property type="component" value="Unassembled WGS sequence"/>
</dbReference>
<evidence type="ECO:0000313" key="6">
    <source>
        <dbReference type="Proteomes" id="UP001501427"/>
    </source>
</evidence>
<organism evidence="4 5">
    <name type="scientific">Actinomadura livida</name>
    <dbReference type="NCBI Taxonomy" id="79909"/>
    <lineage>
        <taxon>Bacteria</taxon>
        <taxon>Bacillati</taxon>
        <taxon>Actinomycetota</taxon>
        <taxon>Actinomycetes</taxon>
        <taxon>Streptosporangiales</taxon>
        <taxon>Thermomonosporaceae</taxon>
        <taxon>Actinomadura</taxon>
    </lineage>
</organism>
<dbReference type="Proteomes" id="UP000549343">
    <property type="component" value="Unassembled WGS sequence"/>
</dbReference>
<dbReference type="Pfam" id="PF04149">
    <property type="entry name" value="DUF397"/>
    <property type="match status" value="1"/>
</dbReference>
<reference evidence="3 6" key="1">
    <citation type="journal article" date="2019" name="Int. J. Syst. Evol. Microbiol.">
        <title>The Global Catalogue of Microorganisms (GCM) 10K type strain sequencing project: providing services to taxonomists for standard genome sequencing and annotation.</title>
        <authorList>
            <consortium name="The Broad Institute Genomics Platform"/>
            <consortium name="The Broad Institute Genome Sequencing Center for Infectious Disease"/>
            <person name="Wu L."/>
            <person name="Ma J."/>
        </authorList>
    </citation>
    <scope>NUCLEOTIDE SEQUENCE [LARGE SCALE GENOMIC DNA]</scope>
    <source>
        <strain evidence="3 6">JCM 10667</strain>
    </source>
</reference>
<evidence type="ECO:0000313" key="3">
    <source>
        <dbReference type="EMBL" id="GAA0553052.1"/>
    </source>
</evidence>
<dbReference type="RefSeq" id="WP_229808660.1">
    <property type="nucleotide sequence ID" value="NZ_BAAAHD010000012.1"/>
</dbReference>
<dbReference type="EMBL" id="BAAAHD010000012">
    <property type="protein sequence ID" value="GAA0553052.1"/>
    <property type="molecule type" value="Genomic_DNA"/>
</dbReference>
<evidence type="ECO:0000313" key="5">
    <source>
        <dbReference type="Proteomes" id="UP000549343"/>
    </source>
</evidence>
<name>A0A7W7N1F7_9ACTN</name>
<dbReference type="EMBL" id="JACHMV010000001">
    <property type="protein sequence ID" value="MBB4778928.1"/>
    <property type="molecule type" value="Genomic_DNA"/>
</dbReference>